<keyword evidence="5 6" id="KW-0472">Membrane</keyword>
<evidence type="ECO:0000256" key="5">
    <source>
        <dbReference type="ARBA" id="ARBA00023136"/>
    </source>
</evidence>
<comment type="subcellular location">
    <subcellularLocation>
        <location evidence="1">Membrane</location>
        <topology evidence="1">Multi-pass membrane protein</topology>
    </subcellularLocation>
</comment>
<evidence type="ECO:0000256" key="1">
    <source>
        <dbReference type="ARBA" id="ARBA00004141"/>
    </source>
</evidence>
<proteinExistence type="predicted"/>
<comment type="caution">
    <text evidence="7">The sequence shown here is derived from an EMBL/GenBank/DDBJ whole genome shotgun (WGS) entry which is preliminary data.</text>
</comment>
<dbReference type="GO" id="GO:0051301">
    <property type="term" value="P:cell division"/>
    <property type="evidence" value="ECO:0007669"/>
    <property type="project" value="UniProtKB-KW"/>
</dbReference>
<evidence type="ECO:0000256" key="4">
    <source>
        <dbReference type="ARBA" id="ARBA00022989"/>
    </source>
</evidence>
<evidence type="ECO:0000256" key="6">
    <source>
        <dbReference type="SAM" id="Phobius"/>
    </source>
</evidence>
<accession>A0ABS4J3N9</accession>
<name>A0ABS4J3N9_9BACL</name>
<dbReference type="EMBL" id="JAGGLB010000025">
    <property type="protein sequence ID" value="MBP1994457.1"/>
    <property type="molecule type" value="Genomic_DNA"/>
</dbReference>
<keyword evidence="3" id="KW-0133">Cell shape</keyword>
<gene>
    <name evidence="7" type="ORF">J2Z66_006093</name>
</gene>
<dbReference type="InterPro" id="IPR001182">
    <property type="entry name" value="FtsW/RodA"/>
</dbReference>
<evidence type="ECO:0000256" key="3">
    <source>
        <dbReference type="ARBA" id="ARBA00022960"/>
    </source>
</evidence>
<organism evidence="7 8">
    <name type="scientific">Paenibacillus eucommiae</name>
    <dbReference type="NCBI Taxonomy" id="1355755"/>
    <lineage>
        <taxon>Bacteria</taxon>
        <taxon>Bacillati</taxon>
        <taxon>Bacillota</taxon>
        <taxon>Bacilli</taxon>
        <taxon>Bacillales</taxon>
        <taxon>Paenibacillaceae</taxon>
        <taxon>Paenibacillus</taxon>
    </lineage>
</organism>
<sequence>MKDVLYISIIIFIPFMLVLIQPDLGNASIYLVVLIGMLWIGNIKYTHAFVTIIIFISTLTLFYFLYIHYHDDIKHIFQQIGVGHWANRLDAFIDPTQASKDETYHVKNAMTAIGSGGLYGEGYLKGTSVHASYIPYSYSDSIFVVVSEEFGFLGSATLLLLYFLLIYRLITIAVESKSRNGSLIVVGIASMFVFQIFENVGMMMGIIPLTGITLPFISYGGTSLLLNMLSIGIVMSIKIYDKENEDYI</sequence>
<dbReference type="InterPro" id="IPR018365">
    <property type="entry name" value="Cell_cycle_FtsW-rel_CS"/>
</dbReference>
<keyword evidence="7" id="KW-0131">Cell cycle</keyword>
<keyword evidence="8" id="KW-1185">Reference proteome</keyword>
<dbReference type="PANTHER" id="PTHR30474">
    <property type="entry name" value="CELL CYCLE PROTEIN"/>
    <property type="match status" value="1"/>
</dbReference>
<feature type="transmembrane region" description="Helical" evidence="6">
    <location>
        <begin position="5"/>
        <end position="21"/>
    </location>
</feature>
<keyword evidence="7" id="KW-0132">Cell division</keyword>
<keyword evidence="4 6" id="KW-1133">Transmembrane helix</keyword>
<evidence type="ECO:0000313" key="7">
    <source>
        <dbReference type="EMBL" id="MBP1994457.1"/>
    </source>
</evidence>
<feature type="transmembrane region" description="Helical" evidence="6">
    <location>
        <begin position="27"/>
        <end position="43"/>
    </location>
</feature>
<feature type="transmembrane region" description="Helical" evidence="6">
    <location>
        <begin position="216"/>
        <end position="237"/>
    </location>
</feature>
<dbReference type="Pfam" id="PF01098">
    <property type="entry name" value="FTSW_RODA_SPOVE"/>
    <property type="match status" value="1"/>
</dbReference>
<dbReference type="PANTHER" id="PTHR30474:SF1">
    <property type="entry name" value="PEPTIDOGLYCAN GLYCOSYLTRANSFERASE MRDB"/>
    <property type="match status" value="1"/>
</dbReference>
<keyword evidence="2 6" id="KW-0812">Transmembrane</keyword>
<protein>
    <submittedName>
        <fullName evidence="7">Cell division protein FtsW (Lipid II flippase)</fullName>
    </submittedName>
</protein>
<dbReference type="PROSITE" id="PS00428">
    <property type="entry name" value="FTSW_RODA_SPOVE"/>
    <property type="match status" value="1"/>
</dbReference>
<dbReference type="Proteomes" id="UP001519287">
    <property type="component" value="Unassembled WGS sequence"/>
</dbReference>
<feature type="transmembrane region" description="Helical" evidence="6">
    <location>
        <begin position="182"/>
        <end position="210"/>
    </location>
</feature>
<evidence type="ECO:0000256" key="2">
    <source>
        <dbReference type="ARBA" id="ARBA00022692"/>
    </source>
</evidence>
<feature type="transmembrane region" description="Helical" evidence="6">
    <location>
        <begin position="150"/>
        <end position="170"/>
    </location>
</feature>
<evidence type="ECO:0000313" key="8">
    <source>
        <dbReference type="Proteomes" id="UP001519287"/>
    </source>
</evidence>
<reference evidence="7 8" key="1">
    <citation type="submission" date="2021-03" db="EMBL/GenBank/DDBJ databases">
        <title>Genomic Encyclopedia of Type Strains, Phase IV (KMG-IV): sequencing the most valuable type-strain genomes for metagenomic binning, comparative biology and taxonomic classification.</title>
        <authorList>
            <person name="Goeker M."/>
        </authorList>
    </citation>
    <scope>NUCLEOTIDE SEQUENCE [LARGE SCALE GENOMIC DNA]</scope>
    <source>
        <strain evidence="7 8">DSM 26048</strain>
    </source>
</reference>
<feature type="transmembrane region" description="Helical" evidence="6">
    <location>
        <begin position="48"/>
        <end position="69"/>
    </location>
</feature>